<dbReference type="SFLD" id="SFLDF00027">
    <property type="entry name" value="p-type_atpase"/>
    <property type="match status" value="1"/>
</dbReference>
<sequence length="1124" mass="128195">MEEFYRDAIIQQYTQVEQTDALTSADQHIGLPNVIPAARDLPLNHRLSNRKYAPNVVKTQKYTWASFFIRATLEQFKLFSNQYFLFISLTQLFPALQVGLAFTYYLPLIIVVVISVLKEFIDDLNRWKRDKEINSQPVLTLNGTVKSSDLQPGDLILLKKDDRVPADVVVLQTLDPRGLVYIRTDNLDGEIDWKTRQSVPVLQNAEYKKLSEQRGIVMCGELSKDIYNFMGKYVHLGDNQFNQKQTFPLSMQNTIWQSCVVASSECVAMVVHTGKDTRSQMNTSKPRVKEGRTDVQMNLFVKGLFLFLIIMSLVFTFCSSEKGILTFLRFFVLYNNIIPLSLKVCMDVGKLLISGGIKRDPNMSKIQVNTTSIPEQLGKITHIFSDKTGTLTKNVMRVLKIIYGEAQACEGSHEVIKQLSQKDKEAEPVQTTDAISTSSQKVVQYSELRNQMYKIQQKKQNSLDPLNPQERLEHMMKSIATCHSVSLQDGELLASSPDEVALVKFAAECKLPLTYRDDFTMKINDDEYQIKYTFPFNSVTKRMGIILFDQQTQKYLLYVKGADSVIAKLLIQQYTWLQEKVDQLSCDGLRTLVFGLKELSAEDFDQFDKNYTEASCLLVNRDQKKLELENTLFKDLFLLGITGVEDQLQDGVQRSLEMFRAAGIRTWILSGDKVQTIQCIALSSRLIDSKTTPFRVIENQNDFEKAFDLLQQVRPHECLVIDGASLQTLLGNRANDYYYTHRLVENDPERIVPLSKFKVWLNKIKASSYNYFTGQQRKDLGDDARNTFAKLTSTLPAVCCCRCSPDQKALICKLISQHCQSETAGIGDGANDVSLLQAASVGFGIFGKEGVQAAMASDFALGQFKDIQQLLFWHGRNAYKNTVEACQFVIQRGIIGVLIQAWFSAVYYFTSVVLYSGVLMLGYVCVYSIIPLLCIYVNEDVDYSVTMMYPELYKNLLKGRLLNIKTFFIWNSVAIFGSIVLIFASLHFVQNNFANLVLVSFSALTLVQLELICLTVQRWSWWMVITQILSILVYWISLFVQLDTFNFDYIMSGEYYLETFLVFLMAGGSIWLVYFIYGLIKPTEVVKLKFLQERSECLCGMKTLIHKRSSNGEKYFNMGATKEQ</sequence>
<feature type="binding site" evidence="14">
    <location>
        <position position="802"/>
    </location>
    <ligand>
        <name>ATP</name>
        <dbReference type="ChEBI" id="CHEBI:30616"/>
    </ligand>
</feature>
<feature type="transmembrane region" description="Helical" evidence="16">
    <location>
        <begin position="967"/>
        <end position="987"/>
    </location>
</feature>
<dbReference type="InterPro" id="IPR032631">
    <property type="entry name" value="P-type_ATPase_N"/>
</dbReference>
<reference evidence="20" key="1">
    <citation type="submission" date="2023-06" db="EMBL/GenBank/DDBJ databases">
        <authorList>
            <person name="Kurt Z."/>
        </authorList>
    </citation>
    <scope>NUCLEOTIDE SEQUENCE</scope>
</reference>
<accession>A0AA86NU40</accession>
<evidence type="ECO:0000256" key="8">
    <source>
        <dbReference type="ARBA" id="ARBA00022842"/>
    </source>
</evidence>
<dbReference type="GO" id="GO:0005886">
    <property type="term" value="C:plasma membrane"/>
    <property type="evidence" value="ECO:0007669"/>
    <property type="project" value="TreeGrafter"/>
</dbReference>
<dbReference type="GO" id="GO:0140326">
    <property type="term" value="F:ATPase-coupled intramembrane lipid transporter activity"/>
    <property type="evidence" value="ECO:0007669"/>
    <property type="project" value="UniProtKB-EC"/>
</dbReference>
<dbReference type="NCBIfam" id="TIGR01494">
    <property type="entry name" value="ATPase_P-type"/>
    <property type="match status" value="1"/>
</dbReference>
<dbReference type="InterPro" id="IPR044492">
    <property type="entry name" value="P_typ_ATPase_HD_dom"/>
</dbReference>
<evidence type="ECO:0000313" key="21">
    <source>
        <dbReference type="EMBL" id="CAL6090736.1"/>
    </source>
</evidence>
<dbReference type="Gene3D" id="2.70.150.10">
    <property type="entry name" value="Calcium-transporting ATPase, cytoplasmic transduction domain A"/>
    <property type="match status" value="1"/>
</dbReference>
<evidence type="ECO:0000256" key="5">
    <source>
        <dbReference type="ARBA" id="ARBA00022723"/>
    </source>
</evidence>
<feature type="binding site" evidence="14">
    <location>
        <position position="499"/>
    </location>
    <ligand>
        <name>ATP</name>
        <dbReference type="ChEBI" id="CHEBI:30616"/>
    </ligand>
</feature>
<comment type="similarity">
    <text evidence="3 16">Belongs to the cation transport ATPase (P-type) (TC 3.A.3) family. Type IV subfamily.</text>
</comment>
<dbReference type="InterPro" id="IPR036412">
    <property type="entry name" value="HAD-like_sf"/>
</dbReference>
<dbReference type="Gene3D" id="3.40.1110.10">
    <property type="entry name" value="Calcium-transporting ATPase, cytoplasmic domain N"/>
    <property type="match status" value="1"/>
</dbReference>
<evidence type="ECO:0000256" key="7">
    <source>
        <dbReference type="ARBA" id="ARBA00022840"/>
    </source>
</evidence>
<feature type="transmembrane region" description="Helical" evidence="16">
    <location>
        <begin position="993"/>
        <end position="1014"/>
    </location>
</feature>
<dbReference type="Gene3D" id="3.40.50.1000">
    <property type="entry name" value="HAD superfamily/HAD-like"/>
    <property type="match status" value="1"/>
</dbReference>
<dbReference type="Pfam" id="PF00122">
    <property type="entry name" value="E1-E2_ATPase"/>
    <property type="match status" value="1"/>
</dbReference>
<feature type="binding site" evidence="14">
    <location>
        <position position="386"/>
    </location>
    <ligand>
        <name>ATP</name>
        <dbReference type="ChEBI" id="CHEBI:30616"/>
    </ligand>
</feature>
<feature type="binding site" evidence="14">
    <location>
        <position position="590"/>
    </location>
    <ligand>
        <name>ATP</name>
        <dbReference type="ChEBI" id="CHEBI:30616"/>
    </ligand>
</feature>
<evidence type="ECO:0000256" key="3">
    <source>
        <dbReference type="ARBA" id="ARBA00008109"/>
    </source>
</evidence>
<dbReference type="PANTHER" id="PTHR24092:SF5">
    <property type="entry name" value="PHOSPHOLIPID-TRANSPORTING ATPASE"/>
    <property type="match status" value="1"/>
</dbReference>
<feature type="binding site" evidence="14">
    <location>
        <position position="672"/>
    </location>
    <ligand>
        <name>ATP</name>
        <dbReference type="ChEBI" id="CHEBI:30616"/>
    </ligand>
</feature>
<dbReference type="SFLD" id="SFLDS00003">
    <property type="entry name" value="Haloacid_Dehalogenase"/>
    <property type="match status" value="1"/>
</dbReference>
<feature type="active site" description="4-aspartylphosphate intermediate" evidence="13">
    <location>
        <position position="386"/>
    </location>
</feature>
<evidence type="ECO:0000313" key="22">
    <source>
        <dbReference type="Proteomes" id="UP001642409"/>
    </source>
</evidence>
<evidence type="ECO:0000256" key="4">
    <source>
        <dbReference type="ARBA" id="ARBA00022692"/>
    </source>
</evidence>
<dbReference type="GO" id="GO:0045332">
    <property type="term" value="P:phospholipid translocation"/>
    <property type="evidence" value="ECO:0007669"/>
    <property type="project" value="TreeGrafter"/>
</dbReference>
<evidence type="ECO:0000256" key="11">
    <source>
        <dbReference type="ARBA" id="ARBA00023136"/>
    </source>
</evidence>
<comment type="caution">
    <text evidence="20">The sequence shown here is derived from an EMBL/GenBank/DDBJ whole genome shotgun (WGS) entry which is preliminary data.</text>
</comment>
<keyword evidence="10 16" id="KW-1133">Transmembrane helix</keyword>
<evidence type="ECO:0000256" key="9">
    <source>
        <dbReference type="ARBA" id="ARBA00022967"/>
    </source>
</evidence>
<feature type="binding site" evidence="14">
    <location>
        <position position="831"/>
    </location>
    <ligand>
        <name>ATP</name>
        <dbReference type="ChEBI" id="CHEBI:30616"/>
    </ligand>
</feature>
<keyword evidence="4 16" id="KW-0812">Transmembrane</keyword>
<dbReference type="InterPro" id="IPR059000">
    <property type="entry name" value="ATPase_P-type_domA"/>
</dbReference>
<organism evidence="20">
    <name type="scientific">Hexamita inflata</name>
    <dbReference type="NCBI Taxonomy" id="28002"/>
    <lineage>
        <taxon>Eukaryota</taxon>
        <taxon>Metamonada</taxon>
        <taxon>Diplomonadida</taxon>
        <taxon>Hexamitidae</taxon>
        <taxon>Hexamitinae</taxon>
        <taxon>Hexamita</taxon>
    </lineage>
</organism>
<feature type="binding site" evidence="14">
    <location>
        <position position="671"/>
    </location>
    <ligand>
        <name>ATP</name>
        <dbReference type="ChEBI" id="CHEBI:30616"/>
    </ligand>
</feature>
<dbReference type="Pfam" id="PF13246">
    <property type="entry name" value="Cation_ATPase"/>
    <property type="match status" value="1"/>
</dbReference>
<evidence type="ECO:0000256" key="13">
    <source>
        <dbReference type="PIRSR" id="PIRSR606539-1"/>
    </source>
</evidence>
<feature type="binding site" evidence="14">
    <location>
        <position position="388"/>
    </location>
    <ligand>
        <name>ATP</name>
        <dbReference type="ChEBI" id="CHEBI:30616"/>
    </ligand>
</feature>
<dbReference type="Pfam" id="PF16209">
    <property type="entry name" value="PhoLip_ATPase_N"/>
    <property type="match status" value="1"/>
</dbReference>
<dbReference type="PROSITE" id="PS00154">
    <property type="entry name" value="ATPASE_E1_E2"/>
    <property type="match status" value="1"/>
</dbReference>
<evidence type="ECO:0000256" key="6">
    <source>
        <dbReference type="ARBA" id="ARBA00022741"/>
    </source>
</evidence>
<name>A0AA86NU40_9EUKA</name>
<dbReference type="InterPro" id="IPR006539">
    <property type="entry name" value="P-type_ATPase_IV"/>
</dbReference>
<dbReference type="SUPFAM" id="SSF81653">
    <property type="entry name" value="Calcium ATPase, transduction domain A"/>
    <property type="match status" value="1"/>
</dbReference>
<dbReference type="SUPFAM" id="SSF56784">
    <property type="entry name" value="HAD-like"/>
    <property type="match status" value="1"/>
</dbReference>
<feature type="binding site" evidence="14">
    <location>
        <position position="536"/>
    </location>
    <ligand>
        <name>ATP</name>
        <dbReference type="ChEBI" id="CHEBI:30616"/>
    </ligand>
</feature>
<proteinExistence type="inferred from homology"/>
<evidence type="ECO:0000259" key="17">
    <source>
        <dbReference type="Pfam" id="PF00122"/>
    </source>
</evidence>
<dbReference type="GO" id="GO:0000287">
    <property type="term" value="F:magnesium ion binding"/>
    <property type="evidence" value="ECO:0007669"/>
    <property type="project" value="UniProtKB-UniRule"/>
</dbReference>
<feature type="binding site" evidence="15">
    <location>
        <position position="828"/>
    </location>
    <ligand>
        <name>Mg(2+)</name>
        <dbReference type="ChEBI" id="CHEBI:18420"/>
    </ligand>
</feature>
<dbReference type="SFLD" id="SFLDG00002">
    <property type="entry name" value="C1.7:_P-type_atpase_like"/>
    <property type="match status" value="1"/>
</dbReference>
<feature type="binding site" evidence="14">
    <location>
        <position position="560"/>
    </location>
    <ligand>
        <name>ATP</name>
        <dbReference type="ChEBI" id="CHEBI:30616"/>
    </ligand>
</feature>
<keyword evidence="6 14" id="KW-0547">Nucleotide-binding</keyword>
<keyword evidence="8 15" id="KW-0460">Magnesium</keyword>
<dbReference type="InterPro" id="IPR023214">
    <property type="entry name" value="HAD_sf"/>
</dbReference>
<evidence type="ECO:0000256" key="10">
    <source>
        <dbReference type="ARBA" id="ARBA00022989"/>
    </source>
</evidence>
<dbReference type="InterPro" id="IPR023298">
    <property type="entry name" value="ATPase_P-typ_TM_dom_sf"/>
</dbReference>
<dbReference type="PRINTS" id="PR00119">
    <property type="entry name" value="CATATPASE"/>
</dbReference>
<comment type="catalytic activity">
    <reaction evidence="12 16">
        <text>ATP + H2O + phospholipidSide 1 = ADP + phosphate + phospholipidSide 2.</text>
        <dbReference type="EC" id="7.6.2.1"/>
    </reaction>
</comment>
<dbReference type="PANTHER" id="PTHR24092">
    <property type="entry name" value="PROBABLE PHOSPHOLIPID-TRANSPORTING ATPASE"/>
    <property type="match status" value="1"/>
</dbReference>
<feature type="transmembrane region" description="Helical" evidence="16">
    <location>
        <begin position="102"/>
        <end position="121"/>
    </location>
</feature>
<dbReference type="NCBIfam" id="TIGR01652">
    <property type="entry name" value="ATPase-Plipid"/>
    <property type="match status" value="1"/>
</dbReference>
<feature type="transmembrane region" description="Helical" evidence="16">
    <location>
        <begin position="1060"/>
        <end position="1080"/>
    </location>
</feature>
<dbReference type="GO" id="GO:0005768">
    <property type="term" value="C:endosome"/>
    <property type="evidence" value="ECO:0007669"/>
    <property type="project" value="TreeGrafter"/>
</dbReference>
<feature type="binding site" evidence="15">
    <location>
        <position position="388"/>
    </location>
    <ligand>
        <name>Mg(2+)</name>
        <dbReference type="ChEBI" id="CHEBI:18420"/>
    </ligand>
</feature>
<dbReference type="GO" id="GO:0005524">
    <property type="term" value="F:ATP binding"/>
    <property type="evidence" value="ECO:0007669"/>
    <property type="project" value="UniProtKB-UniRule"/>
</dbReference>
<keyword evidence="11 16" id="KW-0472">Membrane</keyword>
<feature type="domain" description="P-type ATPase C-terminal" evidence="19">
    <location>
        <begin position="854"/>
        <end position="1077"/>
    </location>
</feature>
<dbReference type="EC" id="7.6.2.1" evidence="16"/>
<evidence type="ECO:0000256" key="16">
    <source>
        <dbReference type="RuleBase" id="RU362033"/>
    </source>
</evidence>
<dbReference type="EMBL" id="CAXDID020000430">
    <property type="protein sequence ID" value="CAL6090736.1"/>
    <property type="molecule type" value="Genomic_DNA"/>
</dbReference>
<evidence type="ECO:0000259" key="18">
    <source>
        <dbReference type="Pfam" id="PF16209"/>
    </source>
</evidence>
<protein>
    <recommendedName>
        <fullName evidence="16">Phospholipid-transporting ATPase</fullName>
        <ecNumber evidence="16">7.6.2.1</ecNumber>
    </recommendedName>
</protein>
<keyword evidence="7 14" id="KW-0067">ATP-binding</keyword>
<dbReference type="GO" id="GO:0006890">
    <property type="term" value="P:retrograde vesicle-mediated transport, Golgi to endoplasmic reticulum"/>
    <property type="evidence" value="ECO:0007669"/>
    <property type="project" value="TreeGrafter"/>
</dbReference>
<dbReference type="AlphaFoldDB" id="A0AA86NU40"/>
<dbReference type="InterPro" id="IPR008250">
    <property type="entry name" value="ATPase_P-typ_transduc_dom_A_sf"/>
</dbReference>
<dbReference type="EMBL" id="CATOUU010000331">
    <property type="protein sequence ID" value="CAI9924990.1"/>
    <property type="molecule type" value="Genomic_DNA"/>
</dbReference>
<dbReference type="InterPro" id="IPR018303">
    <property type="entry name" value="ATPase_P-typ_P_site"/>
</dbReference>
<evidence type="ECO:0000313" key="20">
    <source>
        <dbReference type="EMBL" id="CAI9924990.1"/>
    </source>
</evidence>
<comment type="cofactor">
    <cofactor evidence="15">
        <name>Mg(2+)</name>
        <dbReference type="ChEBI" id="CHEBI:18420"/>
    </cofactor>
</comment>
<evidence type="ECO:0000256" key="12">
    <source>
        <dbReference type="ARBA" id="ARBA00034036"/>
    </source>
</evidence>
<dbReference type="GO" id="GO:0016887">
    <property type="term" value="F:ATP hydrolysis activity"/>
    <property type="evidence" value="ECO:0007669"/>
    <property type="project" value="InterPro"/>
</dbReference>
<feature type="binding site" evidence="14">
    <location>
        <position position="387"/>
    </location>
    <ligand>
        <name>ATP</name>
        <dbReference type="ChEBI" id="CHEBI:30616"/>
    </ligand>
</feature>
<feature type="transmembrane region" description="Helical" evidence="16">
    <location>
        <begin position="1021"/>
        <end position="1040"/>
    </location>
</feature>
<reference evidence="21 22" key="2">
    <citation type="submission" date="2024-07" db="EMBL/GenBank/DDBJ databases">
        <authorList>
            <person name="Akdeniz Z."/>
        </authorList>
    </citation>
    <scope>NUCLEOTIDE SEQUENCE [LARGE SCALE GENOMIC DNA]</scope>
</reference>
<feature type="transmembrane region" description="Helical" evidence="16">
    <location>
        <begin position="915"/>
        <end position="938"/>
    </location>
</feature>
<feature type="binding site" evidence="14">
    <location>
        <position position="808"/>
    </location>
    <ligand>
        <name>ATP</name>
        <dbReference type="ChEBI" id="CHEBI:30616"/>
    </ligand>
</feature>
<dbReference type="Proteomes" id="UP001642409">
    <property type="component" value="Unassembled WGS sequence"/>
</dbReference>
<dbReference type="SUPFAM" id="SSF81660">
    <property type="entry name" value="Metal cation-transporting ATPase, ATP-binding domain N"/>
    <property type="match status" value="1"/>
</dbReference>
<feature type="domain" description="P-type ATPase N-terminal" evidence="18">
    <location>
        <begin position="44"/>
        <end position="104"/>
    </location>
</feature>
<dbReference type="InterPro" id="IPR001757">
    <property type="entry name" value="P_typ_ATPase"/>
</dbReference>
<evidence type="ECO:0000256" key="14">
    <source>
        <dbReference type="PIRSR" id="PIRSR606539-2"/>
    </source>
</evidence>
<keyword evidence="9 16" id="KW-1278">Translocase</keyword>
<keyword evidence="22" id="KW-1185">Reference proteome</keyword>
<dbReference type="GO" id="GO:0006897">
    <property type="term" value="P:endocytosis"/>
    <property type="evidence" value="ECO:0007669"/>
    <property type="project" value="TreeGrafter"/>
</dbReference>
<dbReference type="InterPro" id="IPR023299">
    <property type="entry name" value="ATPase_P-typ_cyto_dom_N"/>
</dbReference>
<gene>
    <name evidence="20" type="ORF">HINF_LOCUS12635</name>
    <name evidence="21" type="ORF">HINF_LOCUS65452</name>
</gene>
<dbReference type="Pfam" id="PF16212">
    <property type="entry name" value="PhoLip_ATPase_C"/>
    <property type="match status" value="1"/>
</dbReference>
<feature type="binding site" evidence="15">
    <location>
        <position position="386"/>
    </location>
    <ligand>
        <name>Mg(2+)</name>
        <dbReference type="ChEBI" id="CHEBI:18420"/>
    </ligand>
</feature>
<feature type="binding site" evidence="15">
    <location>
        <position position="832"/>
    </location>
    <ligand>
        <name>Mg(2+)</name>
        <dbReference type="ChEBI" id="CHEBI:18420"/>
    </ligand>
</feature>
<dbReference type="GO" id="GO:0005802">
    <property type="term" value="C:trans-Golgi network"/>
    <property type="evidence" value="ECO:0007669"/>
    <property type="project" value="TreeGrafter"/>
</dbReference>
<evidence type="ECO:0000256" key="2">
    <source>
        <dbReference type="ARBA" id="ARBA00004308"/>
    </source>
</evidence>
<evidence type="ECO:0000259" key="19">
    <source>
        <dbReference type="Pfam" id="PF16212"/>
    </source>
</evidence>
<dbReference type="InterPro" id="IPR032630">
    <property type="entry name" value="P_typ_ATPase_c"/>
</dbReference>
<feature type="transmembrane region" description="Helical" evidence="16">
    <location>
        <begin position="299"/>
        <end position="317"/>
    </location>
</feature>
<keyword evidence="5 15" id="KW-0479">Metal-binding</keyword>
<feature type="domain" description="P-type ATPase A" evidence="17">
    <location>
        <begin position="144"/>
        <end position="278"/>
    </location>
</feature>
<dbReference type="SUPFAM" id="SSF81665">
    <property type="entry name" value="Calcium ATPase, transmembrane domain M"/>
    <property type="match status" value="1"/>
</dbReference>
<evidence type="ECO:0000256" key="1">
    <source>
        <dbReference type="ARBA" id="ARBA00004141"/>
    </source>
</evidence>
<comment type="subcellular location">
    <subcellularLocation>
        <location evidence="2">Endomembrane system</location>
    </subcellularLocation>
    <subcellularLocation>
        <location evidence="1 16">Membrane</location>
        <topology evidence="1 16">Multi-pass membrane protein</topology>
    </subcellularLocation>
</comment>
<evidence type="ECO:0000256" key="15">
    <source>
        <dbReference type="PIRSR" id="PIRSR606539-3"/>
    </source>
</evidence>
<feature type="binding site" evidence="14">
    <location>
        <position position="832"/>
    </location>
    <ligand>
        <name>ATP</name>
        <dbReference type="ChEBI" id="CHEBI:30616"/>
    </ligand>
</feature>